<dbReference type="EMBL" id="JAADJT010000006">
    <property type="protein sequence ID" value="NGZ85411.1"/>
    <property type="molecule type" value="Genomic_DNA"/>
</dbReference>
<evidence type="ECO:0000313" key="1">
    <source>
        <dbReference type="EMBL" id="NGZ85411.1"/>
    </source>
</evidence>
<keyword evidence="2" id="KW-1185">Reference proteome</keyword>
<organism evidence="1 2">
    <name type="scientific">Duganella aceris</name>
    <dbReference type="NCBI Taxonomy" id="2703883"/>
    <lineage>
        <taxon>Bacteria</taxon>
        <taxon>Pseudomonadati</taxon>
        <taxon>Pseudomonadota</taxon>
        <taxon>Betaproteobacteria</taxon>
        <taxon>Burkholderiales</taxon>
        <taxon>Oxalobacteraceae</taxon>
        <taxon>Telluria group</taxon>
        <taxon>Duganella</taxon>
    </lineage>
</organism>
<dbReference type="Proteomes" id="UP000666369">
    <property type="component" value="Unassembled WGS sequence"/>
</dbReference>
<gene>
    <name evidence="1" type="ORF">GW587_14245</name>
</gene>
<evidence type="ECO:0000313" key="2">
    <source>
        <dbReference type="Proteomes" id="UP000666369"/>
    </source>
</evidence>
<reference evidence="2" key="2">
    <citation type="submission" date="2023-07" db="EMBL/GenBank/DDBJ databases">
        <title>Duganella aceri sp. nov., isolated from tree sap.</title>
        <authorList>
            <person name="Kim I.S."/>
        </authorList>
    </citation>
    <scope>NUCLEOTIDE SEQUENCE [LARGE SCALE GENOMIC DNA]</scope>
    <source>
        <strain evidence="2">SAP-35</strain>
    </source>
</reference>
<protein>
    <submittedName>
        <fullName evidence="1">Uncharacterized protein</fullName>
    </submittedName>
</protein>
<sequence>MNTNDLIQINGIEYKLSELSEAARRELAMLQQTDARLAELQRDVAICSTARNAYANALAALLPAA</sequence>
<proteinExistence type="predicted"/>
<name>A0ABX0FLL9_9BURK</name>
<reference evidence="1 2" key="1">
    <citation type="submission" date="2020-01" db="EMBL/GenBank/DDBJ databases">
        <authorList>
            <person name="Lee S.D."/>
        </authorList>
    </citation>
    <scope>NUCLEOTIDE SEQUENCE [LARGE SCALE GENOMIC DNA]</scope>
    <source>
        <strain evidence="1 2">SAP-35</strain>
    </source>
</reference>
<comment type="caution">
    <text evidence="1">The sequence shown here is derived from an EMBL/GenBank/DDBJ whole genome shotgun (WGS) entry which is preliminary data.</text>
</comment>
<accession>A0ABX0FLL9</accession>